<keyword evidence="1" id="KW-0472">Membrane</keyword>
<dbReference type="RefSeq" id="WP_120369299.1">
    <property type="nucleotide sequence ID" value="NZ_RAXU01000003.1"/>
</dbReference>
<accession>A0A3A8EXS3</accession>
<evidence type="ECO:0000256" key="1">
    <source>
        <dbReference type="SAM" id="Phobius"/>
    </source>
</evidence>
<reference evidence="2 3" key="1">
    <citation type="submission" date="2018-09" db="EMBL/GenBank/DDBJ databases">
        <title>The draft genome of Acinetobacter spp. strains.</title>
        <authorList>
            <person name="Qin J."/>
            <person name="Feng Y."/>
            <person name="Zong Z."/>
        </authorList>
    </citation>
    <scope>NUCLEOTIDE SEQUENCE [LARGE SCALE GENOMIC DNA]</scope>
    <source>
        <strain evidence="2 3">WCHAc060096</strain>
    </source>
</reference>
<feature type="transmembrane region" description="Helical" evidence="1">
    <location>
        <begin position="36"/>
        <end position="56"/>
    </location>
</feature>
<keyword evidence="3" id="KW-1185">Reference proteome</keyword>
<proteinExistence type="predicted"/>
<keyword evidence="1" id="KW-1133">Transmembrane helix</keyword>
<comment type="caution">
    <text evidence="2">The sequence shown here is derived from an EMBL/GenBank/DDBJ whole genome shotgun (WGS) entry which is preliminary data.</text>
</comment>
<feature type="transmembrane region" description="Helical" evidence="1">
    <location>
        <begin position="6"/>
        <end position="24"/>
    </location>
</feature>
<evidence type="ECO:0000313" key="2">
    <source>
        <dbReference type="EMBL" id="RKG35530.1"/>
    </source>
</evidence>
<dbReference type="EMBL" id="RAXU01000003">
    <property type="protein sequence ID" value="RKG35530.1"/>
    <property type="molecule type" value="Genomic_DNA"/>
</dbReference>
<protein>
    <submittedName>
        <fullName evidence="2">Uncharacterized protein</fullName>
    </submittedName>
</protein>
<gene>
    <name evidence="2" type="ORF">D7V21_03325</name>
</gene>
<organism evidence="2 3">
    <name type="scientific">Acinetobacter guerrae</name>
    <dbReference type="NCBI Taxonomy" id="1843371"/>
    <lineage>
        <taxon>Bacteria</taxon>
        <taxon>Pseudomonadati</taxon>
        <taxon>Pseudomonadota</taxon>
        <taxon>Gammaproteobacteria</taxon>
        <taxon>Moraxellales</taxon>
        <taxon>Moraxellaceae</taxon>
        <taxon>Acinetobacter</taxon>
    </lineage>
</organism>
<dbReference type="AlphaFoldDB" id="A0A3A8EXS3"/>
<dbReference type="Proteomes" id="UP000269001">
    <property type="component" value="Unassembled WGS sequence"/>
</dbReference>
<sequence length="65" mass="7107">MLLKFAIRFMAVLLAVLILAAIIIHFSFSSKLTTDLWIIIVPIILAAPILTSVVLATDDELSGLR</sequence>
<keyword evidence="1" id="KW-0812">Transmembrane</keyword>
<name>A0A3A8EXS3_9GAMM</name>
<evidence type="ECO:0000313" key="3">
    <source>
        <dbReference type="Proteomes" id="UP000269001"/>
    </source>
</evidence>